<feature type="region of interest" description="Disordered" evidence="3">
    <location>
        <begin position="1266"/>
        <end position="1290"/>
    </location>
</feature>
<feature type="compositionally biased region" description="Acidic residues" evidence="3">
    <location>
        <begin position="176"/>
        <end position="187"/>
    </location>
</feature>
<comment type="caution">
    <text evidence="5">The sequence shown here is derived from an EMBL/GenBank/DDBJ whole genome shotgun (WGS) entry which is preliminary data.</text>
</comment>
<dbReference type="InterPro" id="IPR033646">
    <property type="entry name" value="CLU-central"/>
</dbReference>
<gene>
    <name evidence="5" type="ORF">TrRE_jg3293</name>
</gene>
<feature type="compositionally biased region" description="Acidic residues" evidence="3">
    <location>
        <begin position="199"/>
        <end position="215"/>
    </location>
</feature>
<dbReference type="Proteomes" id="UP001165082">
    <property type="component" value="Unassembled WGS sequence"/>
</dbReference>
<sequence>MGVGVSALGNGKDQDEKLLDEKMIEEALGFYRKWSMSEVKYIMNNLKSHADLKQLAELHAYEAAQNPTNHINNVHPETMKQAFSARVAWAEFYELVYKTDEFRLAQSEEKLREAWHPSTSNYAMVKDPDAESELEDFLLGDTIRPGRENHDDGAYTSDEESEVDEEEESSKGSMSEGEEDESLDQDDNNPQAGEANSVDSDDEEQSKDFSDEDSAPETPRSENSDSLANTLETPNIEPSTVVEDEDDGEAPSTSAGNANPDELPPPPTDAQLDEDAASVASSTHSHEIIPNHIPQSFDPSLRSPVFFGYYLHTVEDVNREGNDASEEKSQIEADTVKRKIEQKKKDLAEYIEKSSELKKSRANKLEKLRKRHAAEKVQRSGEYIAMEKTMAPDQYATLKRQFDVDEQAASTVADKELRDLVEHNEKMDVEMATKRRNMEQGLRESIENESNLLPAGAKLERTSRIDMKECVDELDAASIALDTAQKELEVYQDEAKGSDNDLSLRKNMIHAETAVEGRERDVEKCLNKLDEQELLLQRALRRKAKENLVLPLYSPLASSMIESDFSVSLLDIVVALSVVCKDKVTEKLQFLVNLFDINDDQFLAMEELKGLTSCAVKVLGAVGYSDRKVDDEEVQSIVLRAFYQMNTDNRKGMTHFETRQWCLGTISQNKFLTTLFGADWKYGEMSTYQRQVMNPNRQYEIGLIGMPDLKYHAAKNMLQYKPALDPIQKANIHERALAMGQDDPMKPDYSKFLPKKRRRVTSNVEPLEHGHLTNLSDYRNATILRCAKKLQNAYRGKLARKRAEDLAKKEAFYAAREIAIEEMKKKVAAKFKERENESGVAKMKWDANIRKKQITLRAAGKHLDRDGVIGLLMDDAIRSGSEEISNRFHELAVKRGFEEAREEKKKDDESLLTQLTSLAAVKKVNVFKAIFKREELEIPTGDIVTPRAEEPEKQIVQVANTQVASLTAVRRAAMIRGVFPPDLYKIGEMFDETLLRFELAGSDPLPANLMERIRAFDRVMTLLKTEDLLLELPSKRLLLKYVTSPHWKDDMQIYKDFEKHFRVIRNSKQVVDTIRDVANTDLEIGVVQNTYSQIVEIPDHLLQVLVATKIQDGLREASDRLEKLSRSSEFKELDGTGRVALALERDDMDLNKRTALLASTSKMMTKLEKKLNQTQVMVDEAVRKRENMVRLGKKFNLEPIAEVVQPSHRLNWMERFWHVKAAPEATKEQSLAKYYELSALAHDFLSTATKTAMMIIDEMSFPVHEKSVKPTEERDVDGRGEEGGRGDKGLRHKYEANGIRFKIHTDDHGLFNGSDEAAAKAAGNDVTCSLEFVKCHVEGVVVPFEATIDYSGFRVLAVAKLPVSKTEFNEGGDIRRIRTEQVMGTSDRGLSVFNKNRYLDNKMAVFAKELNLARHFVKGENDMNACEVYSSVDIRGFKGHGNQFYLLNFWRGMPSENPDLTPHLPAVSRGNSIFYRLLRPEFVKSNPAPLSANANTRITEDAKDWIKQLDDNEMATNRLINDVIPAFAEELCQKELNENAQDGYGLDIAADFHRCGVNLRHMGLIRTRFWRKLRGTCSMIFHNRKVESNRDFSCQVSRGDQVKILDITYRISSDNKDEFTDKVIYLDTTYEDDSKNFIDVFAGEVSDDHNSQQVRDVLLAEMIARTMKNLLRLYLRHAAMKMKISVANIQTTLITEFLNIITGSNLHSDEFWSEQLFMGIINRFGTCALSESERKTYRIDQKHMIVFIVRRFTEMFGIQLTNDAISLLYATPDMFRFVPQDINKPGPRVKHNIADVEFADAVLLSNQADITRSFDYQNLIVRDKPFVYWKFAERRGSRVAHNYGTGGHQHAGFFSSRCEFELRGAVVNDDLNRAILFQASSKTKVDTKYARELCPTDVLAPFSIEGWAICTGAKGTNRTVMMTGRASLIASREETWCLIVYEQGVEIVIDGPKIEYGLFHHLVGTYDGCLASLYVDSVLVRQMELRPEVTMRIRGVQEERAEAMSDLAAREKVVRAKAKDLSDEQSSKFLITKEGRNLIRQNAIKLVEHSEFKMKMDKKAAEKGITKLSKKDAQAQAITEYKQELYMKNVQSASEEYRKLREELYDQQMKDDEYARELLSKAMCVGSAVSSSSSKEGSKFFEGHLCHVAAYIHCLSADNVREHYNSASHSRGPQADRLYTLAAEKFGRALKLAPDDPVVLEKYAENLCNYLNFDVDDTSGDRKSIRKVKRAIGEFNKYHNCDGLAEILRRLPADPTYAELACDAYTNILQFKPNYFKFDSFFTLKELSIVPFKFSLHEIGSESTKVSIAADMFRKVVGELSLATVYGEENLKWIQRVDSDATVVSIVTKAQTDADQRVVDLTTYHDCRDLSDDDLAAIADNHRLALVLNVSGCSEITDKSLIAAARCCSSLQSLTIDKCDQVTGKALDGLKNFTPNLRMLSAAQCKFIDDEYLIPMLPYTKQLCVLNLNNCDLVTDVFLKVVGTQLRYLELLHMAFCTSITDEGLYQFAVTVNTSTFTSLDITCCRSITDDGLVGLAEKCTAMKFLNICGVNKCTAIGAKAITHNCLDLEYLNFEDLDLVTDEAFHFDSIGDGRRAVDQRMLSKVVDLNLSECARLTDHAVAGVSQRCVKLEVLNLSGCSMLTDEACQFIIREPRTGGARGERLKSLRLAYCMNLTDRCLDHLSKRCMKLDSVDLTGCVHFTDDGIRKLASHCKGIQSMTLARCKRLTDKALCNLADYLWVEELDISGNTKITDDGIDVISMEFSGLIKLNISGCEKITDRGIVSLGLHCRNLLDLQAVNMKQVSEESFVNIQVDLKKCKVKTEMEEIMPDEMAKAKKEKMARGRG</sequence>
<feature type="coiled-coil region" evidence="2">
    <location>
        <begin position="314"/>
        <end position="360"/>
    </location>
</feature>
<dbReference type="InterPro" id="IPR032675">
    <property type="entry name" value="LRR_dom_sf"/>
</dbReference>
<dbReference type="Pfam" id="PF13516">
    <property type="entry name" value="LRR_6"/>
    <property type="match status" value="1"/>
</dbReference>
<dbReference type="Pfam" id="PF25372">
    <property type="entry name" value="DUF7885"/>
    <property type="match status" value="1"/>
</dbReference>
<feature type="region of interest" description="Disordered" evidence="3">
    <location>
        <begin position="140"/>
        <end position="296"/>
    </location>
</feature>
<feature type="domain" description="Clu" evidence="4">
    <location>
        <begin position="1190"/>
        <end position="1460"/>
    </location>
</feature>
<dbReference type="InterPro" id="IPR018247">
    <property type="entry name" value="EF_Hand_1_Ca_BS"/>
</dbReference>
<evidence type="ECO:0000256" key="2">
    <source>
        <dbReference type="SAM" id="Coils"/>
    </source>
</evidence>
<organism evidence="5 6">
    <name type="scientific">Triparma retinervis</name>
    <dbReference type="NCBI Taxonomy" id="2557542"/>
    <lineage>
        <taxon>Eukaryota</taxon>
        <taxon>Sar</taxon>
        <taxon>Stramenopiles</taxon>
        <taxon>Ochrophyta</taxon>
        <taxon>Bolidophyceae</taxon>
        <taxon>Parmales</taxon>
        <taxon>Triparmaceae</taxon>
        <taxon>Triparma</taxon>
    </lineage>
</organism>
<feature type="compositionally biased region" description="Polar residues" evidence="3">
    <location>
        <begin position="224"/>
        <end position="238"/>
    </location>
</feature>
<dbReference type="InterPro" id="IPR057207">
    <property type="entry name" value="FBXL15_LRR"/>
</dbReference>
<dbReference type="Gene3D" id="3.80.10.10">
    <property type="entry name" value="Ribonuclease Inhibitor"/>
    <property type="match status" value="2"/>
</dbReference>
<dbReference type="PROSITE" id="PS51823">
    <property type="entry name" value="CLU"/>
    <property type="match status" value="1"/>
</dbReference>
<dbReference type="PROSITE" id="PS50096">
    <property type="entry name" value="IQ"/>
    <property type="match status" value="1"/>
</dbReference>
<keyword evidence="6" id="KW-1185">Reference proteome</keyword>
<dbReference type="InterPro" id="IPR013320">
    <property type="entry name" value="ConA-like_dom_sf"/>
</dbReference>
<evidence type="ECO:0000313" key="5">
    <source>
        <dbReference type="EMBL" id="GMH73929.1"/>
    </source>
</evidence>
<dbReference type="InterPro" id="IPR006553">
    <property type="entry name" value="Leu-rich_rpt_Cys-con_subtyp"/>
</dbReference>
<feature type="compositionally biased region" description="Acidic residues" evidence="3">
    <location>
        <begin position="157"/>
        <end position="168"/>
    </location>
</feature>
<dbReference type="Pfam" id="PF13236">
    <property type="entry name" value="CLU"/>
    <property type="match status" value="1"/>
</dbReference>
<proteinExistence type="predicted"/>
<name>A0A9W7AT68_9STRA</name>
<dbReference type="SMART" id="SM00367">
    <property type="entry name" value="LRR_CC"/>
    <property type="match status" value="11"/>
</dbReference>
<dbReference type="SUPFAM" id="SSF47473">
    <property type="entry name" value="EF-hand"/>
    <property type="match status" value="1"/>
</dbReference>
<dbReference type="InterPro" id="IPR027523">
    <property type="entry name" value="CLU_prot"/>
</dbReference>
<dbReference type="OrthoDB" id="550575at2759"/>
<evidence type="ECO:0000259" key="4">
    <source>
        <dbReference type="PROSITE" id="PS51823"/>
    </source>
</evidence>
<evidence type="ECO:0000313" key="6">
    <source>
        <dbReference type="Proteomes" id="UP001165082"/>
    </source>
</evidence>
<accession>A0A9W7AT68</accession>
<evidence type="ECO:0000256" key="1">
    <source>
        <dbReference type="ARBA" id="ARBA00022837"/>
    </source>
</evidence>
<dbReference type="Pfam" id="PF12807">
    <property type="entry name" value="eIF3_p135"/>
    <property type="match status" value="1"/>
</dbReference>
<protein>
    <recommendedName>
        <fullName evidence="4">Clu domain-containing protein</fullName>
    </recommendedName>
</protein>
<dbReference type="InterPro" id="IPR025697">
    <property type="entry name" value="CLU_dom"/>
</dbReference>
<dbReference type="PROSITE" id="PS00018">
    <property type="entry name" value="EF_HAND_1"/>
    <property type="match status" value="1"/>
</dbReference>
<dbReference type="PANTHER" id="PTHR12601">
    <property type="entry name" value="EUKARYOTIC TRANSLATION INITIATION FACTOR 3 SUBUNIT EIF-3"/>
    <property type="match status" value="1"/>
</dbReference>
<feature type="coiled-coil region" evidence="2">
    <location>
        <begin position="2083"/>
        <end position="2110"/>
    </location>
</feature>
<evidence type="ECO:0000256" key="3">
    <source>
        <dbReference type="SAM" id="MobiDB-lite"/>
    </source>
</evidence>
<dbReference type="Gene3D" id="1.10.238.10">
    <property type="entry name" value="EF-hand"/>
    <property type="match status" value="1"/>
</dbReference>
<dbReference type="Gene3D" id="2.60.120.200">
    <property type="match status" value="1"/>
</dbReference>
<dbReference type="InterPro" id="IPR011992">
    <property type="entry name" value="EF-hand-dom_pair"/>
</dbReference>
<dbReference type="SUPFAM" id="SSF52047">
    <property type="entry name" value="RNI-like"/>
    <property type="match status" value="2"/>
</dbReference>
<reference evidence="5" key="1">
    <citation type="submission" date="2022-07" db="EMBL/GenBank/DDBJ databases">
        <title>Genome analysis of Parmales, a sister group of diatoms, reveals the evolutionary specialization of diatoms from phago-mixotrophs to photoautotrophs.</title>
        <authorList>
            <person name="Ban H."/>
            <person name="Sato S."/>
            <person name="Yoshikawa S."/>
            <person name="Kazumasa Y."/>
            <person name="Nakamura Y."/>
            <person name="Ichinomiya M."/>
            <person name="Saitoh K."/>
            <person name="Sato N."/>
            <person name="Blanc-Mathieu R."/>
            <person name="Endo H."/>
            <person name="Kuwata A."/>
            <person name="Ogata H."/>
        </authorList>
    </citation>
    <scope>NUCLEOTIDE SEQUENCE</scope>
</reference>
<keyword evidence="1" id="KW-0106">Calcium</keyword>
<dbReference type="PANTHER" id="PTHR12601:SF6">
    <property type="entry name" value="CLUSTERED MITOCHONDRIA PROTEIN HOMOLOG"/>
    <property type="match status" value="1"/>
</dbReference>
<dbReference type="InterPro" id="IPR001611">
    <property type="entry name" value="Leu-rich_rpt"/>
</dbReference>
<keyword evidence="2" id="KW-0175">Coiled coil</keyword>
<dbReference type="EMBL" id="BRXZ01001552">
    <property type="protein sequence ID" value="GMH73929.1"/>
    <property type="molecule type" value="Genomic_DNA"/>
</dbReference>
<dbReference type="SUPFAM" id="SSF49899">
    <property type="entry name" value="Concanavalin A-like lectins/glucanases"/>
    <property type="match status" value="1"/>
</dbReference>
<feature type="coiled-coil region" evidence="2">
    <location>
        <begin position="467"/>
        <end position="542"/>
    </location>
</feature>
<dbReference type="GO" id="GO:0005737">
    <property type="term" value="C:cytoplasm"/>
    <property type="evidence" value="ECO:0007669"/>
    <property type="project" value="TreeGrafter"/>
</dbReference>
<feature type="compositionally biased region" description="Basic and acidic residues" evidence="3">
    <location>
        <begin position="144"/>
        <end position="153"/>
    </location>
</feature>